<accession>A0A0S3SL39</accession>
<reference evidence="1 2" key="1">
    <citation type="journal article" date="2015" name="Sci. Rep.">
        <title>The power of single molecule real-time sequencing technology in the de novo assembly of a eukaryotic genome.</title>
        <authorList>
            <person name="Sakai H."/>
            <person name="Naito K."/>
            <person name="Ogiso-Tanaka E."/>
            <person name="Takahashi Y."/>
            <person name="Iseki K."/>
            <person name="Muto C."/>
            <person name="Satou K."/>
            <person name="Teruya K."/>
            <person name="Shiroma A."/>
            <person name="Shimoji M."/>
            <person name="Hirano T."/>
            <person name="Itoh T."/>
            <person name="Kaga A."/>
            <person name="Tomooka N."/>
        </authorList>
    </citation>
    <scope>NUCLEOTIDE SEQUENCE [LARGE SCALE GENOMIC DNA]</scope>
    <source>
        <strain evidence="2">cv. Shumari</strain>
    </source>
</reference>
<gene>
    <name evidence="1" type="primary">Vigan.08G002900</name>
    <name evidence="1" type="ORF">VIGAN_08002900</name>
</gene>
<dbReference type="EMBL" id="AP015041">
    <property type="protein sequence ID" value="BAT93518.1"/>
    <property type="molecule type" value="Genomic_DNA"/>
</dbReference>
<name>A0A0S3SL39_PHAAN</name>
<protein>
    <submittedName>
        <fullName evidence="1">Uncharacterized protein</fullName>
    </submittedName>
</protein>
<proteinExistence type="predicted"/>
<sequence length="81" mass="9524">VAFFIITAVCNYIFYSFPLPFSLCSSLSLHHSLQLIRIQFTLNHLPPLYTCIYILLSNQILQIMTYDAVSFFNERRKMQTN</sequence>
<evidence type="ECO:0000313" key="2">
    <source>
        <dbReference type="Proteomes" id="UP000291084"/>
    </source>
</evidence>
<organism evidence="1 2">
    <name type="scientific">Vigna angularis var. angularis</name>
    <dbReference type="NCBI Taxonomy" id="157739"/>
    <lineage>
        <taxon>Eukaryota</taxon>
        <taxon>Viridiplantae</taxon>
        <taxon>Streptophyta</taxon>
        <taxon>Embryophyta</taxon>
        <taxon>Tracheophyta</taxon>
        <taxon>Spermatophyta</taxon>
        <taxon>Magnoliopsida</taxon>
        <taxon>eudicotyledons</taxon>
        <taxon>Gunneridae</taxon>
        <taxon>Pentapetalae</taxon>
        <taxon>rosids</taxon>
        <taxon>fabids</taxon>
        <taxon>Fabales</taxon>
        <taxon>Fabaceae</taxon>
        <taxon>Papilionoideae</taxon>
        <taxon>50 kb inversion clade</taxon>
        <taxon>NPAAA clade</taxon>
        <taxon>indigoferoid/millettioid clade</taxon>
        <taxon>Phaseoleae</taxon>
        <taxon>Vigna</taxon>
    </lineage>
</organism>
<feature type="non-terminal residue" evidence="1">
    <location>
        <position position="1"/>
    </location>
</feature>
<dbReference type="Proteomes" id="UP000291084">
    <property type="component" value="Chromosome 8"/>
</dbReference>
<dbReference type="AlphaFoldDB" id="A0A0S3SL39"/>
<evidence type="ECO:0000313" key="1">
    <source>
        <dbReference type="EMBL" id="BAT93518.1"/>
    </source>
</evidence>
<keyword evidence="2" id="KW-1185">Reference proteome</keyword>